<proteinExistence type="predicted"/>
<dbReference type="InterPro" id="IPR053206">
    <property type="entry name" value="Dimeric_xanthone_biosynth"/>
</dbReference>
<dbReference type="Proteomes" id="UP000521872">
    <property type="component" value="Unassembled WGS sequence"/>
</dbReference>
<dbReference type="CDD" id="cd12108">
    <property type="entry name" value="Hr-like"/>
    <property type="match status" value="1"/>
</dbReference>
<evidence type="ECO:0000313" key="3">
    <source>
        <dbReference type="Proteomes" id="UP000521872"/>
    </source>
</evidence>
<protein>
    <recommendedName>
        <fullName evidence="1">Hemerythrin-like domain-containing protein</fullName>
    </recommendedName>
</protein>
<name>A0A8H4R0Y6_9AGAR</name>
<sequence>MSTTAGYAALREERRWNRLSQKMSAFHDWFKEEFNEIYTLADGSFNSIGLPLARYLDKVTALNHHLTMHHTIEERHLFPILAKTMPQFAADDGEHLASHHGIHEGLERLQKLVRTWKDSPSAYSPTEMRECLDSFRDVLFKHLDQEVEDLRGENLKKYIKLEDLESLPI</sequence>
<reference evidence="2 3" key="1">
    <citation type="submission" date="2019-12" db="EMBL/GenBank/DDBJ databases">
        <authorList>
            <person name="Floudas D."/>
            <person name="Bentzer J."/>
            <person name="Ahren D."/>
            <person name="Johansson T."/>
            <person name="Persson P."/>
            <person name="Tunlid A."/>
        </authorList>
    </citation>
    <scope>NUCLEOTIDE SEQUENCE [LARGE SCALE GENOMIC DNA]</scope>
    <source>
        <strain evidence="2 3">CBS 102.39</strain>
    </source>
</reference>
<dbReference type="Pfam" id="PF01814">
    <property type="entry name" value="Hemerythrin"/>
    <property type="match status" value="1"/>
</dbReference>
<feature type="domain" description="Hemerythrin-like" evidence="1">
    <location>
        <begin position="22"/>
        <end position="148"/>
    </location>
</feature>
<evidence type="ECO:0000259" key="1">
    <source>
        <dbReference type="Pfam" id="PF01814"/>
    </source>
</evidence>
<keyword evidence="3" id="KW-1185">Reference proteome</keyword>
<dbReference type="AlphaFoldDB" id="A0A8H4R0Y6"/>
<dbReference type="PANTHER" id="PTHR38048:SF1">
    <property type="entry name" value="HEMERYTHRIN-LIKE DOMAIN-CONTAINING PROTEIN"/>
    <property type="match status" value="1"/>
</dbReference>
<dbReference type="EMBL" id="JAACJL010000015">
    <property type="protein sequence ID" value="KAF4621350.1"/>
    <property type="molecule type" value="Genomic_DNA"/>
</dbReference>
<organism evidence="2 3">
    <name type="scientific">Agrocybe pediades</name>
    <dbReference type="NCBI Taxonomy" id="84607"/>
    <lineage>
        <taxon>Eukaryota</taxon>
        <taxon>Fungi</taxon>
        <taxon>Dikarya</taxon>
        <taxon>Basidiomycota</taxon>
        <taxon>Agaricomycotina</taxon>
        <taxon>Agaricomycetes</taxon>
        <taxon>Agaricomycetidae</taxon>
        <taxon>Agaricales</taxon>
        <taxon>Agaricineae</taxon>
        <taxon>Strophariaceae</taxon>
        <taxon>Agrocybe</taxon>
    </lineage>
</organism>
<dbReference type="PANTHER" id="PTHR38048">
    <property type="entry name" value="EXPRESSED PROTEIN"/>
    <property type="match status" value="1"/>
</dbReference>
<evidence type="ECO:0000313" key="2">
    <source>
        <dbReference type="EMBL" id="KAF4621350.1"/>
    </source>
</evidence>
<accession>A0A8H4R0Y6</accession>
<dbReference type="Gene3D" id="1.20.120.520">
    <property type="entry name" value="nmb1532 protein domain like"/>
    <property type="match status" value="1"/>
</dbReference>
<dbReference type="InterPro" id="IPR012312">
    <property type="entry name" value="Hemerythrin-like"/>
</dbReference>
<comment type="caution">
    <text evidence="2">The sequence shown here is derived from an EMBL/GenBank/DDBJ whole genome shotgun (WGS) entry which is preliminary data.</text>
</comment>
<gene>
    <name evidence="2" type="ORF">D9613_000719</name>
</gene>